<feature type="transmembrane region" description="Helical" evidence="2">
    <location>
        <begin position="16"/>
        <end position="37"/>
    </location>
</feature>
<dbReference type="EMBL" id="BAABHB010000008">
    <property type="protein sequence ID" value="GAA4411283.1"/>
    <property type="molecule type" value="Genomic_DNA"/>
</dbReference>
<feature type="transmembrane region" description="Helical" evidence="2">
    <location>
        <begin position="118"/>
        <end position="136"/>
    </location>
</feature>
<feature type="repeat" description="TPR" evidence="1">
    <location>
        <begin position="876"/>
        <end position="909"/>
    </location>
</feature>
<keyword evidence="4" id="KW-1185">Reference proteome</keyword>
<dbReference type="InterPro" id="IPR019734">
    <property type="entry name" value="TPR_rpt"/>
</dbReference>
<evidence type="ECO:0000313" key="4">
    <source>
        <dbReference type="Proteomes" id="UP001500936"/>
    </source>
</evidence>
<protein>
    <recommendedName>
        <fullName evidence="5">Tetratricopeptide repeat-containing protein</fullName>
    </recommendedName>
</protein>
<feature type="transmembrane region" description="Helical" evidence="2">
    <location>
        <begin position="92"/>
        <end position="111"/>
    </location>
</feature>
<dbReference type="Gene3D" id="1.25.40.10">
    <property type="entry name" value="Tetratricopeptide repeat domain"/>
    <property type="match status" value="2"/>
</dbReference>
<keyword evidence="2" id="KW-0472">Membrane</keyword>
<evidence type="ECO:0000313" key="3">
    <source>
        <dbReference type="EMBL" id="GAA4411283.1"/>
    </source>
</evidence>
<dbReference type="Proteomes" id="UP001500936">
    <property type="component" value="Unassembled WGS sequence"/>
</dbReference>
<evidence type="ECO:0000256" key="1">
    <source>
        <dbReference type="PROSITE-ProRule" id="PRU00339"/>
    </source>
</evidence>
<keyword evidence="1" id="KW-0802">TPR repeat</keyword>
<evidence type="ECO:0000256" key="2">
    <source>
        <dbReference type="SAM" id="Phobius"/>
    </source>
</evidence>
<keyword evidence="2" id="KW-0812">Transmembrane</keyword>
<dbReference type="SUPFAM" id="SSF48452">
    <property type="entry name" value="TPR-like"/>
    <property type="match status" value="2"/>
</dbReference>
<feature type="transmembrane region" description="Helical" evidence="2">
    <location>
        <begin position="148"/>
        <end position="165"/>
    </location>
</feature>
<gene>
    <name evidence="3" type="ORF">GCM10023187_36890</name>
</gene>
<keyword evidence="2" id="KW-1133">Transmembrane helix</keyword>
<feature type="repeat" description="TPR" evidence="1">
    <location>
        <begin position="487"/>
        <end position="520"/>
    </location>
</feature>
<feature type="transmembrane region" description="Helical" evidence="2">
    <location>
        <begin position="277"/>
        <end position="299"/>
    </location>
</feature>
<proteinExistence type="predicted"/>
<dbReference type="InterPro" id="IPR011990">
    <property type="entry name" value="TPR-like_helical_dom_sf"/>
</dbReference>
<feature type="transmembrane region" description="Helical" evidence="2">
    <location>
        <begin position="250"/>
        <end position="271"/>
    </location>
</feature>
<dbReference type="PROSITE" id="PS50005">
    <property type="entry name" value="TPR"/>
    <property type="match status" value="2"/>
</dbReference>
<accession>A0ABP8KNT2</accession>
<comment type="caution">
    <text evidence="3">The sequence shown here is derived from an EMBL/GenBank/DDBJ whole genome shotgun (WGS) entry which is preliminary data.</text>
</comment>
<feature type="transmembrane region" description="Helical" evidence="2">
    <location>
        <begin position="177"/>
        <end position="195"/>
    </location>
</feature>
<evidence type="ECO:0008006" key="5">
    <source>
        <dbReference type="Google" id="ProtNLM"/>
    </source>
</evidence>
<feature type="transmembrane region" description="Helical" evidence="2">
    <location>
        <begin position="394"/>
        <end position="413"/>
    </location>
</feature>
<dbReference type="RefSeq" id="WP_345269384.1">
    <property type="nucleotide sequence ID" value="NZ_BAABHB010000008.1"/>
</dbReference>
<name>A0ABP8KNT2_9BACT</name>
<reference evidence="4" key="1">
    <citation type="journal article" date="2019" name="Int. J. Syst. Evol. Microbiol.">
        <title>The Global Catalogue of Microorganisms (GCM) 10K type strain sequencing project: providing services to taxonomists for standard genome sequencing and annotation.</title>
        <authorList>
            <consortium name="The Broad Institute Genomics Platform"/>
            <consortium name="The Broad Institute Genome Sequencing Center for Infectious Disease"/>
            <person name="Wu L."/>
            <person name="Ma J."/>
        </authorList>
    </citation>
    <scope>NUCLEOTIDE SEQUENCE [LARGE SCALE GENOMIC DNA]</scope>
    <source>
        <strain evidence="4">JCM 17925</strain>
    </source>
</reference>
<feature type="transmembrane region" description="Helical" evidence="2">
    <location>
        <begin position="319"/>
        <end position="339"/>
    </location>
</feature>
<feature type="transmembrane region" description="Helical" evidence="2">
    <location>
        <begin position="351"/>
        <end position="374"/>
    </location>
</feature>
<organism evidence="3 4">
    <name type="scientific">Nibrella viscosa</name>
    <dbReference type="NCBI Taxonomy" id="1084524"/>
    <lineage>
        <taxon>Bacteria</taxon>
        <taxon>Pseudomonadati</taxon>
        <taxon>Bacteroidota</taxon>
        <taxon>Cytophagia</taxon>
        <taxon>Cytophagales</taxon>
        <taxon>Spirosomataceae</taxon>
        <taxon>Nibrella</taxon>
    </lineage>
</organism>
<dbReference type="SMART" id="SM00028">
    <property type="entry name" value="TPR"/>
    <property type="match status" value="3"/>
</dbReference>
<sequence>MTSLFFWNSWNRSYRIIYLLSAGLFLLSLLVFLVAWWRGLANVVHWDILSELIELPAPLHAFTDGMLDYAAEGKAYAVSEQFVASAMQVHPWMATVLMLGMGAAFALIMSSISQLSRIYYLVAMTFFIGALSMFRWEMMGMPSFNGRSLFIGLAFIFGLTSYYFHAFRPDISFPRRLTIFLVLIMLVVFGIGFLAEVPLPTLTVVSYGMPVLLVLSVGFIFVISLEIVAGMVWLTSAGRTNAQGVAGRPLGIGNFIFISLLYLVNLLLVWLKNTKAIDWELLAISPFVLYLISVVLGIWGFRRLNEQQEQLPFQDAGAYLYLGLALLTTLTMSYAFATANDPLVEMFEDAIVYSHLVMGVLFFGYILLNFLPLYRQGLPVYRIMYKPPRIELSLVRLAGVIAIAVLLSTENFFPLRQGITGYYNGLGDLYTATGETTSANTYYQMALKQEFQNHKSNYALASLALAQDEKTTAAYYFQQALLKQPSPEAYAGLSNVYFQNNLFFEAVKHLQRGIKTFPRSGELQNNLGYLYARTSVADSAYYFLQSATGNTARSEVPETNLLALWARNPRVLSADSLLSTVKDNSYESYQANALALRLIAGTDTTQPERPAWLNGDKKKEGLSVGRFASIYNYTLKAGRPDTMLTNTLQRLSQEPVNQDFTDDLLLARAVAEYRNHHHPVALDLMGQLAQGDARNGAFYRTLSGLWMMEQGLYRRAAENFEFNPDTLSAYYRAIALTKAGDLVAARSLWEMASANDAGVASLKQALYDIKRPETDLEKAFYVSYRPDATDRETILATINDPNLRTVAGTAVIDDYLQRDQRPAAAQLLTQLPAENQLRPFAASLRTLTAMRLAVAKGDVNTALALANRPVVPQHLSEQTFLKAQAYERNRQTAQARQAYEQALRLAPLDASIVAATARLMQQQKQSRQGYQLVLNALPYNEDNPTLLKTYIMLCLDLSLPDYAEDALMRLQGATSPTDYRTFLAAYQDKLTLLEKERQKFLQ</sequence>
<feature type="transmembrane region" description="Helical" evidence="2">
    <location>
        <begin position="207"/>
        <end position="229"/>
    </location>
</feature>